<proteinExistence type="inferred from homology"/>
<keyword evidence="2" id="KW-0805">Transcription regulation</keyword>
<evidence type="ECO:0000259" key="7">
    <source>
        <dbReference type="Pfam" id="PF08281"/>
    </source>
</evidence>
<evidence type="ECO:0000256" key="1">
    <source>
        <dbReference type="ARBA" id="ARBA00010641"/>
    </source>
</evidence>
<dbReference type="SUPFAM" id="SSF88659">
    <property type="entry name" value="Sigma3 and sigma4 domains of RNA polymerase sigma factors"/>
    <property type="match status" value="1"/>
</dbReference>
<dbReference type="InterPro" id="IPR036388">
    <property type="entry name" value="WH-like_DNA-bd_sf"/>
</dbReference>
<dbReference type="InterPro" id="IPR013249">
    <property type="entry name" value="RNA_pol_sigma70_r4_t2"/>
</dbReference>
<dbReference type="PANTHER" id="PTHR43133:SF8">
    <property type="entry name" value="RNA POLYMERASE SIGMA FACTOR HI_1459-RELATED"/>
    <property type="match status" value="1"/>
</dbReference>
<comment type="similarity">
    <text evidence="1">Belongs to the sigma-70 factor family. ECF subfamily.</text>
</comment>
<gene>
    <name evidence="8" type="ORF">IAB12_05140</name>
</gene>
<dbReference type="AlphaFoldDB" id="A0A9D1PSY2"/>
<keyword evidence="3" id="KW-0731">Sigma factor</keyword>
<dbReference type="Gene3D" id="1.10.1740.10">
    <property type="match status" value="1"/>
</dbReference>
<reference evidence="8" key="2">
    <citation type="submission" date="2021-04" db="EMBL/GenBank/DDBJ databases">
        <authorList>
            <person name="Gilroy R."/>
        </authorList>
    </citation>
    <scope>NUCLEOTIDE SEQUENCE</scope>
    <source>
        <strain evidence="8">Gambia11-129</strain>
    </source>
</reference>
<sequence length="176" mass="20232">MNIRSTDTDDFKLVYESNYSLLVQVVFHIVSSLDTAEDLVQETFERFYIKNMDFPSPDDARYWLLRVAKNLALNQAKKEKRNHNLAKKVSSMEDVSSSSSAEDDLIASENVESVKRILSLLPEALRIPLILKEYSDLDYKAIGKVLGISEGNVKVRIFRARKKVRNLLEEEKDALY</sequence>
<dbReference type="Pfam" id="PF04542">
    <property type="entry name" value="Sigma70_r2"/>
    <property type="match status" value="1"/>
</dbReference>
<dbReference type="InterPro" id="IPR013324">
    <property type="entry name" value="RNA_pol_sigma_r3/r4-like"/>
</dbReference>
<protein>
    <submittedName>
        <fullName evidence="8">RNA polymerase sigma factor</fullName>
    </submittedName>
</protein>
<dbReference type="CDD" id="cd06171">
    <property type="entry name" value="Sigma70_r4"/>
    <property type="match status" value="1"/>
</dbReference>
<dbReference type="PANTHER" id="PTHR43133">
    <property type="entry name" value="RNA POLYMERASE ECF-TYPE SIGMA FACTO"/>
    <property type="match status" value="1"/>
</dbReference>
<dbReference type="NCBIfam" id="TIGR02937">
    <property type="entry name" value="sigma70-ECF"/>
    <property type="match status" value="1"/>
</dbReference>
<feature type="domain" description="RNA polymerase sigma factor 70 region 4 type 2" evidence="7">
    <location>
        <begin position="114"/>
        <end position="163"/>
    </location>
</feature>
<dbReference type="SUPFAM" id="SSF88946">
    <property type="entry name" value="Sigma2 domain of RNA polymerase sigma factors"/>
    <property type="match status" value="1"/>
</dbReference>
<dbReference type="InterPro" id="IPR013325">
    <property type="entry name" value="RNA_pol_sigma_r2"/>
</dbReference>
<name>A0A9D1PSY2_9SPIO</name>
<dbReference type="InterPro" id="IPR039425">
    <property type="entry name" value="RNA_pol_sigma-70-like"/>
</dbReference>
<evidence type="ECO:0000256" key="5">
    <source>
        <dbReference type="ARBA" id="ARBA00023163"/>
    </source>
</evidence>
<dbReference type="Pfam" id="PF08281">
    <property type="entry name" value="Sigma70_r4_2"/>
    <property type="match status" value="1"/>
</dbReference>
<dbReference type="GO" id="GO:0003677">
    <property type="term" value="F:DNA binding"/>
    <property type="evidence" value="ECO:0007669"/>
    <property type="project" value="UniProtKB-KW"/>
</dbReference>
<evidence type="ECO:0000259" key="6">
    <source>
        <dbReference type="Pfam" id="PF04542"/>
    </source>
</evidence>
<evidence type="ECO:0000256" key="4">
    <source>
        <dbReference type="ARBA" id="ARBA00023125"/>
    </source>
</evidence>
<dbReference type="Gene3D" id="1.10.10.10">
    <property type="entry name" value="Winged helix-like DNA-binding domain superfamily/Winged helix DNA-binding domain"/>
    <property type="match status" value="1"/>
</dbReference>
<dbReference type="InterPro" id="IPR007627">
    <property type="entry name" value="RNA_pol_sigma70_r2"/>
</dbReference>
<accession>A0A9D1PSY2</accession>
<dbReference type="EMBL" id="DXHU01000020">
    <property type="protein sequence ID" value="HIV99141.1"/>
    <property type="molecule type" value="Genomic_DNA"/>
</dbReference>
<evidence type="ECO:0000256" key="2">
    <source>
        <dbReference type="ARBA" id="ARBA00023015"/>
    </source>
</evidence>
<keyword evidence="5" id="KW-0804">Transcription</keyword>
<evidence type="ECO:0000313" key="8">
    <source>
        <dbReference type="EMBL" id="HIV99141.1"/>
    </source>
</evidence>
<keyword evidence="4" id="KW-0238">DNA-binding</keyword>
<dbReference type="Proteomes" id="UP000823936">
    <property type="component" value="Unassembled WGS sequence"/>
</dbReference>
<dbReference type="GO" id="GO:0006352">
    <property type="term" value="P:DNA-templated transcription initiation"/>
    <property type="evidence" value="ECO:0007669"/>
    <property type="project" value="InterPro"/>
</dbReference>
<evidence type="ECO:0000256" key="3">
    <source>
        <dbReference type="ARBA" id="ARBA00023082"/>
    </source>
</evidence>
<evidence type="ECO:0000313" key="9">
    <source>
        <dbReference type="Proteomes" id="UP000823936"/>
    </source>
</evidence>
<dbReference type="InterPro" id="IPR014284">
    <property type="entry name" value="RNA_pol_sigma-70_dom"/>
</dbReference>
<reference evidence="8" key="1">
    <citation type="journal article" date="2021" name="PeerJ">
        <title>Extensive microbial diversity within the chicken gut microbiome revealed by metagenomics and culture.</title>
        <authorList>
            <person name="Gilroy R."/>
            <person name="Ravi A."/>
            <person name="Getino M."/>
            <person name="Pursley I."/>
            <person name="Horton D.L."/>
            <person name="Alikhan N.F."/>
            <person name="Baker D."/>
            <person name="Gharbi K."/>
            <person name="Hall N."/>
            <person name="Watson M."/>
            <person name="Adriaenssens E.M."/>
            <person name="Foster-Nyarko E."/>
            <person name="Jarju S."/>
            <person name="Secka A."/>
            <person name="Antonio M."/>
            <person name="Oren A."/>
            <person name="Chaudhuri R.R."/>
            <person name="La Ragione R."/>
            <person name="Hildebrand F."/>
            <person name="Pallen M.J."/>
        </authorList>
    </citation>
    <scope>NUCLEOTIDE SEQUENCE</scope>
    <source>
        <strain evidence="8">Gambia11-129</strain>
    </source>
</reference>
<feature type="domain" description="RNA polymerase sigma-70 region 2" evidence="6">
    <location>
        <begin position="15"/>
        <end position="81"/>
    </location>
</feature>
<organism evidence="8 9">
    <name type="scientific">Candidatus Ornithospirochaeta avicola</name>
    <dbReference type="NCBI Taxonomy" id="2840896"/>
    <lineage>
        <taxon>Bacteria</taxon>
        <taxon>Pseudomonadati</taxon>
        <taxon>Spirochaetota</taxon>
        <taxon>Spirochaetia</taxon>
        <taxon>Spirochaetales</taxon>
        <taxon>Spirochaetaceae</taxon>
        <taxon>Spirochaetaceae incertae sedis</taxon>
        <taxon>Candidatus Ornithospirochaeta</taxon>
    </lineage>
</organism>
<comment type="caution">
    <text evidence="8">The sequence shown here is derived from an EMBL/GenBank/DDBJ whole genome shotgun (WGS) entry which is preliminary data.</text>
</comment>
<dbReference type="GO" id="GO:0016987">
    <property type="term" value="F:sigma factor activity"/>
    <property type="evidence" value="ECO:0007669"/>
    <property type="project" value="UniProtKB-KW"/>
</dbReference>